<evidence type="ECO:0000256" key="1">
    <source>
        <dbReference type="ARBA" id="ARBA00022741"/>
    </source>
</evidence>
<evidence type="ECO:0000313" key="5">
    <source>
        <dbReference type="Proteomes" id="UP001281447"/>
    </source>
</evidence>
<gene>
    <name evidence="4" type="primary">moaD</name>
    <name evidence="4" type="ORF">RWE15_18980</name>
</gene>
<dbReference type="PANTHER" id="PTHR33359">
    <property type="entry name" value="MOLYBDOPTERIN SYNTHASE SULFUR CARRIER SUBUNIT"/>
    <property type="match status" value="1"/>
</dbReference>
<dbReference type="EMBL" id="JAWDIP010000004">
    <property type="protein sequence ID" value="MDY0396067.1"/>
    <property type="molecule type" value="Genomic_DNA"/>
</dbReference>
<proteinExistence type="inferred from homology"/>
<reference evidence="4 5" key="1">
    <citation type="submission" date="2023-10" db="EMBL/GenBank/DDBJ databases">
        <title>Virgibacillus halophilus 5B73C genome.</title>
        <authorList>
            <person name="Miliotis G."/>
            <person name="Sengupta P."/>
            <person name="Hameed A."/>
            <person name="Chuvochina M."/>
            <person name="Mcdonagh F."/>
            <person name="Simpson A.C."/>
            <person name="Singh N.K."/>
            <person name="Rekha P.D."/>
            <person name="Raman K."/>
            <person name="Hugenholtz P."/>
            <person name="Venkateswaran K."/>
        </authorList>
    </citation>
    <scope>NUCLEOTIDE SEQUENCE [LARGE SCALE GENOMIC DNA]</scope>
    <source>
        <strain evidence="4 5">5B73C</strain>
    </source>
</reference>
<organism evidence="4 5">
    <name type="scientific">Tigheibacillus halophilus</name>
    <dbReference type="NCBI Taxonomy" id="361280"/>
    <lineage>
        <taxon>Bacteria</taxon>
        <taxon>Bacillati</taxon>
        <taxon>Bacillota</taxon>
        <taxon>Bacilli</taxon>
        <taxon>Bacillales</taxon>
        <taxon>Bacillaceae</taxon>
        <taxon>Tigheibacillus</taxon>
    </lineage>
</organism>
<sequence length="94" mass="10511">MIEVLFFAELQEEIGNNKIWMEAAGMTIADLKKRCLDRYKLTQLDHAMIALNEEYATDDMLLANGDTVAFIPPVSGGLNKITPKKRGCFGNSLF</sequence>
<keyword evidence="5" id="KW-1185">Reference proteome</keyword>
<keyword evidence="1" id="KW-0547">Nucleotide-binding</keyword>
<dbReference type="Proteomes" id="UP001281447">
    <property type="component" value="Unassembled WGS sequence"/>
</dbReference>
<dbReference type="SUPFAM" id="SSF54285">
    <property type="entry name" value="MoaD/ThiS"/>
    <property type="match status" value="1"/>
</dbReference>
<dbReference type="PANTHER" id="PTHR33359:SF1">
    <property type="entry name" value="MOLYBDOPTERIN SYNTHASE SULFUR CARRIER SUBUNIT"/>
    <property type="match status" value="1"/>
</dbReference>
<protein>
    <recommendedName>
        <fullName evidence="3">Molybdopterin synthase sulfur carrier subunit</fullName>
    </recommendedName>
</protein>
<comment type="caution">
    <text evidence="4">The sequence shown here is derived from an EMBL/GenBank/DDBJ whole genome shotgun (WGS) entry which is preliminary data.</text>
</comment>
<dbReference type="InterPro" id="IPR012675">
    <property type="entry name" value="Beta-grasp_dom_sf"/>
</dbReference>
<comment type="similarity">
    <text evidence="2">Belongs to the MoaD family.</text>
</comment>
<evidence type="ECO:0000256" key="2">
    <source>
        <dbReference type="ARBA" id="ARBA00024200"/>
    </source>
</evidence>
<dbReference type="Pfam" id="PF02597">
    <property type="entry name" value="ThiS"/>
    <property type="match status" value="1"/>
</dbReference>
<dbReference type="Gene3D" id="3.10.20.30">
    <property type="match status" value="1"/>
</dbReference>
<evidence type="ECO:0000313" key="4">
    <source>
        <dbReference type="EMBL" id="MDY0396067.1"/>
    </source>
</evidence>
<accession>A0ABU5CBM5</accession>
<dbReference type="InterPro" id="IPR003749">
    <property type="entry name" value="ThiS/MoaD-like"/>
</dbReference>
<dbReference type="InterPro" id="IPR044672">
    <property type="entry name" value="MOCS2A"/>
</dbReference>
<dbReference type="CDD" id="cd00754">
    <property type="entry name" value="Ubl_MoaD"/>
    <property type="match status" value="1"/>
</dbReference>
<name>A0ABU5CBM5_9BACI</name>
<dbReference type="NCBIfam" id="TIGR01682">
    <property type="entry name" value="moaD"/>
    <property type="match status" value="1"/>
</dbReference>
<dbReference type="InterPro" id="IPR016155">
    <property type="entry name" value="Mopterin_synth/thiamin_S_b"/>
</dbReference>
<evidence type="ECO:0000256" key="3">
    <source>
        <dbReference type="ARBA" id="ARBA00024247"/>
    </source>
</evidence>